<proteinExistence type="predicted"/>
<reference evidence="2 3" key="1">
    <citation type="submission" date="2017-05" db="EMBL/GenBank/DDBJ databases">
        <title>Vagococcus spp. assemblies.</title>
        <authorList>
            <person name="Gulvik C.A."/>
        </authorList>
    </citation>
    <scope>NUCLEOTIDE SEQUENCE [LARGE SCALE GENOMIC DNA]</scope>
    <source>
        <strain evidence="2 3">SS1995</strain>
    </source>
</reference>
<dbReference type="EMBL" id="NGJS01000002">
    <property type="protein sequence ID" value="RSU00063.1"/>
    <property type="molecule type" value="Genomic_DNA"/>
</dbReference>
<accession>A0A430A107</accession>
<evidence type="ECO:0000313" key="2">
    <source>
        <dbReference type="EMBL" id="RSU00063.1"/>
    </source>
</evidence>
<dbReference type="Proteomes" id="UP000287857">
    <property type="component" value="Unassembled WGS sequence"/>
</dbReference>
<comment type="caution">
    <text evidence="2">The sequence shown here is derived from an EMBL/GenBank/DDBJ whole genome shotgun (WGS) entry which is preliminary data.</text>
</comment>
<feature type="chain" id="PRO_5039432601" description="Lipoprotein" evidence="1">
    <location>
        <begin position="22"/>
        <end position="256"/>
    </location>
</feature>
<dbReference type="PROSITE" id="PS51257">
    <property type="entry name" value="PROKAR_LIPOPROTEIN"/>
    <property type="match status" value="1"/>
</dbReference>
<name>A0A430A107_9ENTE</name>
<dbReference type="RefSeq" id="WP_125983016.1">
    <property type="nucleotide sequence ID" value="NZ_NGJS01000002.1"/>
</dbReference>
<evidence type="ECO:0000256" key="1">
    <source>
        <dbReference type="SAM" id="SignalP"/>
    </source>
</evidence>
<keyword evidence="1" id="KW-0732">Signal</keyword>
<protein>
    <recommendedName>
        <fullName evidence="4">Lipoprotein</fullName>
    </recommendedName>
</protein>
<feature type="signal peptide" evidence="1">
    <location>
        <begin position="1"/>
        <end position="21"/>
    </location>
</feature>
<dbReference type="OrthoDB" id="2418342at2"/>
<sequence length="256" mass="27998">MKKIAVLYTSMILLLSGCSTKEVKETGHSENYQNQSSSVVTTSTSLKKVNQLTTETVNSETNKTASLNTKLDNQAKVSLSLPKTQYTLSIRQDISDAFYQWAGGRAKIGGMAVSKEFFDHGAAGVGDWFAVTPDGLAMAQTFDHPGYDGFPLHIVGGVTFYYSKDGVLGMTDEIKGSSFAEGFSGVARTDKPIIKYILVDNGNIYELDSDSSLTTGFYEADEDGTIKRSQINEVAFKQSEDKDAIEEYQRLLGRLN</sequence>
<gene>
    <name evidence="2" type="ORF">CBF37_01815</name>
</gene>
<organism evidence="2 3">
    <name type="scientific">Vagococcus vulneris</name>
    <dbReference type="NCBI Taxonomy" id="1977869"/>
    <lineage>
        <taxon>Bacteria</taxon>
        <taxon>Bacillati</taxon>
        <taxon>Bacillota</taxon>
        <taxon>Bacilli</taxon>
        <taxon>Lactobacillales</taxon>
        <taxon>Enterococcaceae</taxon>
        <taxon>Vagococcus</taxon>
    </lineage>
</organism>
<evidence type="ECO:0008006" key="4">
    <source>
        <dbReference type="Google" id="ProtNLM"/>
    </source>
</evidence>
<dbReference type="AlphaFoldDB" id="A0A430A107"/>
<evidence type="ECO:0000313" key="3">
    <source>
        <dbReference type="Proteomes" id="UP000287857"/>
    </source>
</evidence>
<keyword evidence="3" id="KW-1185">Reference proteome</keyword>